<reference evidence="1 2" key="1">
    <citation type="journal article" date="2023" name="Science">
        <title>Complex scaffold remodeling in plant triterpene biosynthesis.</title>
        <authorList>
            <person name="De La Pena R."/>
            <person name="Hodgson H."/>
            <person name="Liu J.C."/>
            <person name="Stephenson M.J."/>
            <person name="Martin A.C."/>
            <person name="Owen C."/>
            <person name="Harkess A."/>
            <person name="Leebens-Mack J."/>
            <person name="Jimenez L.E."/>
            <person name="Osbourn A."/>
            <person name="Sattely E.S."/>
        </authorList>
    </citation>
    <scope>NUCLEOTIDE SEQUENCE [LARGE SCALE GENOMIC DNA]</scope>
    <source>
        <strain evidence="2">cv. JPN11</strain>
        <tissue evidence="1">Leaf</tissue>
    </source>
</reference>
<gene>
    <name evidence="1" type="ORF">OWV82_005866</name>
</gene>
<sequence length="256" mass="27991">MKTVIQLLLLSTLLAGCMSHSDCFKNPPSFFCPTCGEGTVKELGGLKTYFTGRPYSKLAVIMISDIYGYEAPIFRKVADKVGSAGFLVVAPDFFHGNPVDPNDPTFDRVAWGKNHTADKGYDDAKPVIAALKRKGVSAIGVTGICWGGKVAAKLAGSDYIQTAVLLHPSRVTIDEIKEVKVPIAVLGAELDKGLPPELLKQWGDILSANKLDYFIKIFPGVRHGWTVRYNETDTFAVKSADEAHQDTINWFTKQLK</sequence>
<organism evidence="1 2">
    <name type="scientific">Melia azedarach</name>
    <name type="common">Chinaberry tree</name>
    <dbReference type="NCBI Taxonomy" id="155640"/>
    <lineage>
        <taxon>Eukaryota</taxon>
        <taxon>Viridiplantae</taxon>
        <taxon>Streptophyta</taxon>
        <taxon>Embryophyta</taxon>
        <taxon>Tracheophyta</taxon>
        <taxon>Spermatophyta</taxon>
        <taxon>Magnoliopsida</taxon>
        <taxon>eudicotyledons</taxon>
        <taxon>Gunneridae</taxon>
        <taxon>Pentapetalae</taxon>
        <taxon>rosids</taxon>
        <taxon>malvids</taxon>
        <taxon>Sapindales</taxon>
        <taxon>Meliaceae</taxon>
        <taxon>Melia</taxon>
    </lineage>
</organism>
<evidence type="ECO:0000313" key="1">
    <source>
        <dbReference type="EMBL" id="KAJ4722353.1"/>
    </source>
</evidence>
<dbReference type="EMBL" id="CM051396">
    <property type="protein sequence ID" value="KAJ4722353.1"/>
    <property type="molecule type" value="Genomic_DNA"/>
</dbReference>
<evidence type="ECO:0000313" key="2">
    <source>
        <dbReference type="Proteomes" id="UP001164539"/>
    </source>
</evidence>
<name>A0ACC1YGX6_MELAZ</name>
<proteinExistence type="predicted"/>
<protein>
    <submittedName>
        <fullName evidence="1">Endo-1,31,4-beta-D-glucanase-like</fullName>
    </submittedName>
</protein>
<dbReference type="Proteomes" id="UP001164539">
    <property type="component" value="Chromosome 3"/>
</dbReference>
<accession>A0ACC1YGX6</accession>
<comment type="caution">
    <text evidence="1">The sequence shown here is derived from an EMBL/GenBank/DDBJ whole genome shotgun (WGS) entry which is preliminary data.</text>
</comment>
<keyword evidence="2" id="KW-1185">Reference proteome</keyword>